<gene>
    <name evidence="1" type="ORF">GSF22_23075</name>
</gene>
<evidence type="ECO:0000313" key="1">
    <source>
        <dbReference type="EMBL" id="MBO4208866.1"/>
    </source>
</evidence>
<keyword evidence="2" id="KW-1185">Reference proteome</keyword>
<dbReference type="Proteomes" id="UP000823521">
    <property type="component" value="Unassembled WGS sequence"/>
</dbReference>
<dbReference type="Pfam" id="PF05960">
    <property type="entry name" value="DUF885"/>
    <property type="match status" value="1"/>
</dbReference>
<organism evidence="1 2">
    <name type="scientific">Micromonospora echinofusca</name>
    <dbReference type="NCBI Taxonomy" id="47858"/>
    <lineage>
        <taxon>Bacteria</taxon>
        <taxon>Bacillati</taxon>
        <taxon>Actinomycetota</taxon>
        <taxon>Actinomycetes</taxon>
        <taxon>Micromonosporales</taxon>
        <taxon>Micromonosporaceae</taxon>
        <taxon>Micromonospora</taxon>
    </lineage>
</organism>
<reference evidence="1 2" key="1">
    <citation type="submission" date="2019-12" db="EMBL/GenBank/DDBJ databases">
        <title>Whole genome sequencing of endophytic Actinobacterium Micromonospora sp. MPMI6T.</title>
        <authorList>
            <person name="Evv R."/>
            <person name="Podile A.R."/>
        </authorList>
    </citation>
    <scope>NUCLEOTIDE SEQUENCE [LARGE SCALE GENOMIC DNA]</scope>
    <source>
        <strain evidence="1 2">MPMI6</strain>
    </source>
</reference>
<comment type="caution">
    <text evidence="1">The sequence shown here is derived from an EMBL/GenBank/DDBJ whole genome shotgun (WGS) entry which is preliminary data.</text>
</comment>
<dbReference type="PANTHER" id="PTHR33361:SF2">
    <property type="entry name" value="DUF885 DOMAIN-CONTAINING PROTEIN"/>
    <property type="match status" value="1"/>
</dbReference>
<dbReference type="PANTHER" id="PTHR33361">
    <property type="entry name" value="GLR0591 PROTEIN"/>
    <property type="match status" value="1"/>
</dbReference>
<proteinExistence type="predicted"/>
<accession>A0ABS3VWE3</accession>
<dbReference type="RefSeq" id="WP_208815843.1">
    <property type="nucleotide sequence ID" value="NZ_WVUH01000238.1"/>
</dbReference>
<sequence length="556" mass="62027">MGRIDDLANQYVADWAALNPVGATYAGISGYDDQLDDLSPVGYDARAELIRRTLATLDVTEPDTERERTAREAMQERLGLELARHEAGEVASEVNVITSGLHEIRQVFDLMPTEGEEAVANIAARLNRFAGALEDYRTTLRTAADAGHVSSRAQLVEVAKQCDIWTDPAGDNFFHGLAESLSAEGALAAELRRGAAAATAATAQFGQFLRDELAPRGREKQAAGRDRYELASQYFLGARVDLDETYAWGFEELARLEAEMRTVSARIAGSGASIDEAVAVLDADPARTIRGKEAFRDWMQELADRAISDLHGTHFDIPEQVRRIECCLAPTSDGSIYYTGPSEDFSRPGRMWWAVPQGITEFSTWREVTTVYHEGVPGHHLQVGQTAVRAELLNRWQRLLCWCSGHGEGWALYSERLMDDLGYLDDPGDKLGMLDGQAFRAARVIVDIGMHLELEIPKDNPFDFHPGERWTPELGWEFMRAHCRVPDENLRFELNRYLGWPGQAPAYKVGERIWLQARDDARARRGADFDLKEFHRQALDLGGLGLDPLRNALARL</sequence>
<evidence type="ECO:0000313" key="2">
    <source>
        <dbReference type="Proteomes" id="UP000823521"/>
    </source>
</evidence>
<protein>
    <submittedName>
        <fullName evidence="1">DUF885 family protein</fullName>
    </submittedName>
</protein>
<dbReference type="InterPro" id="IPR010281">
    <property type="entry name" value="DUF885"/>
</dbReference>
<name>A0ABS3VWE3_MICEH</name>
<dbReference type="EMBL" id="WVUH01000238">
    <property type="protein sequence ID" value="MBO4208866.1"/>
    <property type="molecule type" value="Genomic_DNA"/>
</dbReference>